<keyword evidence="2" id="KW-1185">Reference proteome</keyword>
<accession>A0ABS4P1Y9</accession>
<dbReference type="EMBL" id="JAGGLV010000042">
    <property type="protein sequence ID" value="MBP2116332.1"/>
    <property type="molecule type" value="Genomic_DNA"/>
</dbReference>
<reference evidence="1 2" key="1">
    <citation type="submission" date="2021-03" db="EMBL/GenBank/DDBJ databases">
        <title>Genomic Encyclopedia of Type Strains, Phase IV (KMG-IV): sequencing the most valuable type-strain genomes for metagenomic binning, comparative biology and taxonomic classification.</title>
        <authorList>
            <person name="Goeker M."/>
        </authorList>
    </citation>
    <scope>NUCLEOTIDE SEQUENCE [LARGE SCALE GENOMIC DNA]</scope>
    <source>
        <strain evidence="1 2">DSM 101953</strain>
    </source>
</reference>
<name>A0ABS4P1Y9_9BACL</name>
<protein>
    <submittedName>
        <fullName evidence="1">Uncharacterized protein</fullName>
    </submittedName>
</protein>
<sequence>MSKKMMKTTDGSNYLLFRKIKNLMFPMKLWDDNVITPGPVKTIIEWSLKDKENLNFVDWEEWRKGCLEL</sequence>
<organism evidence="1 2">
    <name type="scientific">Paenibacillus silagei</name>
    <dbReference type="NCBI Taxonomy" id="1670801"/>
    <lineage>
        <taxon>Bacteria</taxon>
        <taxon>Bacillati</taxon>
        <taxon>Bacillota</taxon>
        <taxon>Bacilli</taxon>
        <taxon>Bacillales</taxon>
        <taxon>Paenibacillaceae</taxon>
        <taxon>Paenibacillus</taxon>
    </lineage>
</organism>
<evidence type="ECO:0000313" key="1">
    <source>
        <dbReference type="EMBL" id="MBP2116332.1"/>
    </source>
</evidence>
<dbReference type="Proteomes" id="UP000773462">
    <property type="component" value="Unassembled WGS sequence"/>
</dbReference>
<evidence type="ECO:0000313" key="2">
    <source>
        <dbReference type="Proteomes" id="UP000773462"/>
    </source>
</evidence>
<proteinExistence type="predicted"/>
<comment type="caution">
    <text evidence="1">The sequence shown here is derived from an EMBL/GenBank/DDBJ whole genome shotgun (WGS) entry which is preliminary data.</text>
</comment>
<gene>
    <name evidence="1" type="ORF">J2Z70_006562</name>
</gene>